<protein>
    <submittedName>
        <fullName evidence="2">GPW/gp25 family protein</fullName>
    </submittedName>
</protein>
<evidence type="ECO:0000313" key="2">
    <source>
        <dbReference type="EMBL" id="MFC4584935.1"/>
    </source>
</evidence>
<comment type="caution">
    <text evidence="2">The sequence shown here is derived from an EMBL/GenBank/DDBJ whole genome shotgun (WGS) entry which is preliminary data.</text>
</comment>
<accession>A0ABV9E7S6</accession>
<dbReference type="Gene3D" id="3.10.450.40">
    <property type="match status" value="1"/>
</dbReference>
<dbReference type="Pfam" id="PF04965">
    <property type="entry name" value="GPW_gp25"/>
    <property type="match status" value="1"/>
</dbReference>
<dbReference type="Proteomes" id="UP001595891">
    <property type="component" value="Unassembled WGS sequence"/>
</dbReference>
<sequence>MSAGTDQGFLGRGWAFPVRLDQGGGIAMTGTGDEAIRQSMLTILGTARGERVMRPDFGCRIHDHVFGVRDAATAGAVVESVREALVEWEPRIDVLDVYAVADDTDPNRLLIEINYQVRSSNSRFNLVYPFYLA</sequence>
<dbReference type="RefSeq" id="WP_262840971.1">
    <property type="nucleotide sequence ID" value="NZ_JANZYP010000003.1"/>
</dbReference>
<evidence type="ECO:0000259" key="1">
    <source>
        <dbReference type="Pfam" id="PF04965"/>
    </source>
</evidence>
<organism evidence="2 3">
    <name type="scientific">Sphaerisporangium corydalis</name>
    <dbReference type="NCBI Taxonomy" id="1441875"/>
    <lineage>
        <taxon>Bacteria</taxon>
        <taxon>Bacillati</taxon>
        <taxon>Actinomycetota</taxon>
        <taxon>Actinomycetes</taxon>
        <taxon>Streptosporangiales</taxon>
        <taxon>Streptosporangiaceae</taxon>
        <taxon>Sphaerisporangium</taxon>
    </lineage>
</organism>
<dbReference type="SUPFAM" id="SSF160719">
    <property type="entry name" value="gpW/gp25-like"/>
    <property type="match status" value="1"/>
</dbReference>
<reference evidence="3" key="1">
    <citation type="journal article" date="2019" name="Int. J. Syst. Evol. Microbiol.">
        <title>The Global Catalogue of Microorganisms (GCM) 10K type strain sequencing project: providing services to taxonomists for standard genome sequencing and annotation.</title>
        <authorList>
            <consortium name="The Broad Institute Genomics Platform"/>
            <consortium name="The Broad Institute Genome Sequencing Center for Infectious Disease"/>
            <person name="Wu L."/>
            <person name="Ma J."/>
        </authorList>
    </citation>
    <scope>NUCLEOTIDE SEQUENCE [LARGE SCALE GENOMIC DNA]</scope>
    <source>
        <strain evidence="3">CCUG 49560</strain>
    </source>
</reference>
<name>A0ABV9E7S6_9ACTN</name>
<proteinExistence type="predicted"/>
<keyword evidence="3" id="KW-1185">Reference proteome</keyword>
<feature type="domain" description="IraD/Gp25-like" evidence="1">
    <location>
        <begin position="32"/>
        <end position="121"/>
    </location>
</feature>
<gene>
    <name evidence="2" type="ORF">ACFO8L_02540</name>
</gene>
<evidence type="ECO:0000313" key="3">
    <source>
        <dbReference type="Proteomes" id="UP001595891"/>
    </source>
</evidence>
<dbReference type="InterPro" id="IPR007048">
    <property type="entry name" value="IraD/Gp25-like"/>
</dbReference>
<dbReference type="EMBL" id="JBHSFN010000001">
    <property type="protein sequence ID" value="MFC4584935.1"/>
    <property type="molecule type" value="Genomic_DNA"/>
</dbReference>